<feature type="transmembrane region" description="Helical" evidence="1">
    <location>
        <begin position="77"/>
        <end position="94"/>
    </location>
</feature>
<dbReference type="STRING" id="662367.SAMN05216167_110160"/>
<keyword evidence="1" id="KW-0472">Membrane</keyword>
<evidence type="ECO:0000313" key="4">
    <source>
        <dbReference type="Proteomes" id="UP000198598"/>
    </source>
</evidence>
<keyword evidence="3" id="KW-0808">Transferase</keyword>
<gene>
    <name evidence="3" type="ORF">SAMN05216167_110160</name>
</gene>
<feature type="transmembrane region" description="Helical" evidence="1">
    <location>
        <begin position="12"/>
        <end position="31"/>
    </location>
</feature>
<accession>A0A1I1XXK0</accession>
<dbReference type="InterPro" id="IPR010559">
    <property type="entry name" value="Sig_transdc_His_kin_internal"/>
</dbReference>
<sequence>MKPLNDTRLRLLGPVALFAFVALFFRLDWYLKLPIKTALFNDAIGLTAGLICWQIARWVVLRLQKQYPGLANTRRRLLWLLAVLPVLVTFAWLLRHTVRFLIEGQFLYFTSAVELSRTLGMQVFYHFIYFVVYEGWYISRQWQRATVETNDLQKVSLQSQLTSLQSQVNPHFLFNCLNSLSSLIREDPVAADQFLEELTSVFRYQLQASEDRLIALREEMSFIHAYIHLLQTRYPTGLVFDLAVDESLLALFIPPLAIQVLVENAVRYNVILATKPLTIRISTTSDRWLLVENTLQRKSIRIDTVGEGLTNLAATYALLGQETIQIDEQKGRYMVSLPLLSQESVAISPSIS</sequence>
<dbReference type="EMBL" id="FOLQ01000010">
    <property type="protein sequence ID" value="SFE12087.1"/>
    <property type="molecule type" value="Genomic_DNA"/>
</dbReference>
<dbReference type="GO" id="GO:0000155">
    <property type="term" value="F:phosphorelay sensor kinase activity"/>
    <property type="evidence" value="ECO:0007669"/>
    <property type="project" value="InterPro"/>
</dbReference>
<name>A0A1I1XXK0_9BACT</name>
<dbReference type="PANTHER" id="PTHR34220">
    <property type="entry name" value="SENSOR HISTIDINE KINASE YPDA"/>
    <property type="match status" value="1"/>
</dbReference>
<dbReference type="GO" id="GO:0016020">
    <property type="term" value="C:membrane"/>
    <property type="evidence" value="ECO:0007669"/>
    <property type="project" value="InterPro"/>
</dbReference>
<evidence type="ECO:0000259" key="2">
    <source>
        <dbReference type="Pfam" id="PF06580"/>
    </source>
</evidence>
<protein>
    <submittedName>
        <fullName evidence="3">Histidine kinase</fullName>
    </submittedName>
</protein>
<feature type="transmembrane region" description="Helical" evidence="1">
    <location>
        <begin position="37"/>
        <end position="56"/>
    </location>
</feature>
<dbReference type="InterPro" id="IPR050640">
    <property type="entry name" value="Bact_2-comp_sensor_kinase"/>
</dbReference>
<evidence type="ECO:0000256" key="1">
    <source>
        <dbReference type="SAM" id="Phobius"/>
    </source>
</evidence>
<feature type="domain" description="Signal transduction histidine kinase internal region" evidence="2">
    <location>
        <begin position="160"/>
        <end position="235"/>
    </location>
</feature>
<organism evidence="3 4">
    <name type="scientific">Spirosoma endophyticum</name>
    <dbReference type="NCBI Taxonomy" id="662367"/>
    <lineage>
        <taxon>Bacteria</taxon>
        <taxon>Pseudomonadati</taxon>
        <taxon>Bacteroidota</taxon>
        <taxon>Cytophagia</taxon>
        <taxon>Cytophagales</taxon>
        <taxon>Cytophagaceae</taxon>
        <taxon>Spirosoma</taxon>
    </lineage>
</organism>
<dbReference type="OrthoDB" id="924822at2"/>
<keyword evidence="3" id="KW-0418">Kinase</keyword>
<proteinExistence type="predicted"/>
<keyword evidence="1" id="KW-0812">Transmembrane</keyword>
<keyword evidence="1" id="KW-1133">Transmembrane helix</keyword>
<evidence type="ECO:0000313" key="3">
    <source>
        <dbReference type="EMBL" id="SFE12087.1"/>
    </source>
</evidence>
<keyword evidence="4" id="KW-1185">Reference proteome</keyword>
<dbReference type="AlphaFoldDB" id="A0A1I1XXK0"/>
<dbReference type="Pfam" id="PF06580">
    <property type="entry name" value="His_kinase"/>
    <property type="match status" value="1"/>
</dbReference>
<dbReference type="Proteomes" id="UP000198598">
    <property type="component" value="Unassembled WGS sequence"/>
</dbReference>
<dbReference type="PANTHER" id="PTHR34220:SF7">
    <property type="entry name" value="SENSOR HISTIDINE KINASE YPDA"/>
    <property type="match status" value="1"/>
</dbReference>
<reference evidence="3 4" key="1">
    <citation type="submission" date="2016-10" db="EMBL/GenBank/DDBJ databases">
        <authorList>
            <person name="de Groot N.N."/>
        </authorList>
    </citation>
    <scope>NUCLEOTIDE SEQUENCE [LARGE SCALE GENOMIC DNA]</scope>
    <source>
        <strain evidence="3 4">DSM 26130</strain>
    </source>
</reference>
<dbReference type="RefSeq" id="WP_093830467.1">
    <property type="nucleotide sequence ID" value="NZ_FOLQ01000010.1"/>
</dbReference>